<gene>
    <name evidence="2" type="ORF">ACFQHR_08440</name>
</gene>
<feature type="domain" description="Outer membrane protein beta-barrel" evidence="1">
    <location>
        <begin position="42"/>
        <end position="224"/>
    </location>
</feature>
<comment type="caution">
    <text evidence="2">The sequence shown here is derived from an EMBL/GenBank/DDBJ whole genome shotgun (WGS) entry which is preliminary data.</text>
</comment>
<sequence>MALTYFRHQLHLHGQKIVAVLIIFLLGLSSPAFSQGRIKTENLPGYEERLLRWGFSLGLNTSWYQLEHSRSYVNRLQTDSAYSANAVNRVGFNVNFIATYRLAPNFLVRFQPGVGYHGRAIDYKGDLRSVSTDDYVVQEVNTFSLEMPLLVKYESLRRKNSQMYFIAGVKPSFVVGGIKKGNPELLQVGSSDFTIEYGVGFDMFYPFFKFSPELRYSRGITNLHEPAHNNLYYNTMQRLTTNTITLYLNFE</sequence>
<dbReference type="Pfam" id="PF13568">
    <property type="entry name" value="OMP_b-brl_2"/>
    <property type="match status" value="1"/>
</dbReference>
<accession>A0ABW2DLI7</accession>
<keyword evidence="3" id="KW-1185">Reference proteome</keyword>
<protein>
    <submittedName>
        <fullName evidence="2">Porin family protein</fullName>
    </submittedName>
</protein>
<dbReference type="EMBL" id="JBHSYQ010000003">
    <property type="protein sequence ID" value="MFC6997651.1"/>
    <property type="molecule type" value="Genomic_DNA"/>
</dbReference>
<dbReference type="Proteomes" id="UP001596405">
    <property type="component" value="Unassembled WGS sequence"/>
</dbReference>
<dbReference type="RefSeq" id="WP_082882943.1">
    <property type="nucleotide sequence ID" value="NZ_JBHSYQ010000003.1"/>
</dbReference>
<reference evidence="3" key="1">
    <citation type="journal article" date="2019" name="Int. J. Syst. Evol. Microbiol.">
        <title>The Global Catalogue of Microorganisms (GCM) 10K type strain sequencing project: providing services to taxonomists for standard genome sequencing and annotation.</title>
        <authorList>
            <consortium name="The Broad Institute Genomics Platform"/>
            <consortium name="The Broad Institute Genome Sequencing Center for Infectious Disease"/>
            <person name="Wu L."/>
            <person name="Ma J."/>
        </authorList>
    </citation>
    <scope>NUCLEOTIDE SEQUENCE [LARGE SCALE GENOMIC DNA]</scope>
    <source>
        <strain evidence="3">CGMCC 4.7393</strain>
    </source>
</reference>
<proteinExistence type="predicted"/>
<evidence type="ECO:0000313" key="2">
    <source>
        <dbReference type="EMBL" id="MFC6997651.1"/>
    </source>
</evidence>
<organism evidence="2 3">
    <name type="scientific">Rufibacter roseus</name>
    <dbReference type="NCBI Taxonomy" id="1567108"/>
    <lineage>
        <taxon>Bacteria</taxon>
        <taxon>Pseudomonadati</taxon>
        <taxon>Bacteroidota</taxon>
        <taxon>Cytophagia</taxon>
        <taxon>Cytophagales</taxon>
        <taxon>Hymenobacteraceae</taxon>
        <taxon>Rufibacter</taxon>
    </lineage>
</organism>
<name>A0ABW2DLI7_9BACT</name>
<evidence type="ECO:0000259" key="1">
    <source>
        <dbReference type="Pfam" id="PF13568"/>
    </source>
</evidence>
<dbReference type="InterPro" id="IPR025665">
    <property type="entry name" value="Beta-barrel_OMP_2"/>
</dbReference>
<evidence type="ECO:0000313" key="3">
    <source>
        <dbReference type="Proteomes" id="UP001596405"/>
    </source>
</evidence>